<dbReference type="InterPro" id="IPR025827">
    <property type="entry name" value="Zn_ribbon_recom_dom"/>
</dbReference>
<dbReference type="CDD" id="cd00338">
    <property type="entry name" value="Ser_Recombinase"/>
    <property type="match status" value="1"/>
</dbReference>
<feature type="region of interest" description="Disordered" evidence="3">
    <location>
        <begin position="1"/>
        <end position="28"/>
    </location>
</feature>
<dbReference type="Gene3D" id="3.90.1750.20">
    <property type="entry name" value="Putative Large Serine Recombinase, Chain B, Domain 2"/>
    <property type="match status" value="1"/>
</dbReference>
<dbReference type="InterPro" id="IPR038109">
    <property type="entry name" value="DNA_bind_recomb_sf"/>
</dbReference>
<dbReference type="InterPro" id="IPR036162">
    <property type="entry name" value="Resolvase-like_N_sf"/>
</dbReference>
<dbReference type="GO" id="GO:0000150">
    <property type="term" value="F:DNA strand exchange activity"/>
    <property type="evidence" value="ECO:0007669"/>
    <property type="project" value="InterPro"/>
</dbReference>
<accession>A0A1J5R0R4</accession>
<name>A0A1J5R0R4_9ZZZZ</name>
<dbReference type="PANTHER" id="PTHR30461:SF2">
    <property type="entry name" value="SERINE RECOMBINASE PINE-RELATED"/>
    <property type="match status" value="1"/>
</dbReference>
<keyword evidence="2" id="KW-0233">DNA recombination</keyword>
<evidence type="ECO:0000259" key="4">
    <source>
        <dbReference type="PROSITE" id="PS51737"/>
    </source>
</evidence>
<comment type="caution">
    <text evidence="5">The sequence shown here is derived from an EMBL/GenBank/DDBJ whole genome shotgun (WGS) entry which is preliminary data.</text>
</comment>
<dbReference type="PANTHER" id="PTHR30461">
    <property type="entry name" value="DNA-INVERTASE FROM LAMBDOID PROPHAGE"/>
    <property type="match status" value="1"/>
</dbReference>
<dbReference type="PROSITE" id="PS51737">
    <property type="entry name" value="RECOMBINASE_DNA_BIND"/>
    <property type="match status" value="1"/>
</dbReference>
<protein>
    <recommendedName>
        <fullName evidence="4">Recombinase domain-containing protein</fullName>
    </recommendedName>
</protein>
<dbReference type="InterPro" id="IPR006119">
    <property type="entry name" value="Resolv_N"/>
</dbReference>
<evidence type="ECO:0000256" key="2">
    <source>
        <dbReference type="ARBA" id="ARBA00023172"/>
    </source>
</evidence>
<evidence type="ECO:0000256" key="3">
    <source>
        <dbReference type="SAM" id="MobiDB-lite"/>
    </source>
</evidence>
<dbReference type="SUPFAM" id="SSF53041">
    <property type="entry name" value="Resolvase-like"/>
    <property type="match status" value="1"/>
</dbReference>
<feature type="domain" description="Recombinase" evidence="4">
    <location>
        <begin position="213"/>
        <end position="327"/>
    </location>
</feature>
<dbReference type="SMART" id="SM00857">
    <property type="entry name" value="Resolvase"/>
    <property type="match status" value="1"/>
</dbReference>
<keyword evidence="1" id="KW-0238">DNA-binding</keyword>
<organism evidence="5">
    <name type="scientific">mine drainage metagenome</name>
    <dbReference type="NCBI Taxonomy" id="410659"/>
    <lineage>
        <taxon>unclassified sequences</taxon>
        <taxon>metagenomes</taxon>
        <taxon>ecological metagenomes</taxon>
    </lineage>
</organism>
<dbReference type="Pfam" id="PF13408">
    <property type="entry name" value="Zn_ribbon_recom"/>
    <property type="match status" value="1"/>
</dbReference>
<evidence type="ECO:0000313" key="5">
    <source>
        <dbReference type="EMBL" id="OIQ85548.1"/>
    </source>
</evidence>
<dbReference type="InterPro" id="IPR050639">
    <property type="entry name" value="SSR_resolvase"/>
</dbReference>
<dbReference type="Pfam" id="PF07508">
    <property type="entry name" value="Recombinase"/>
    <property type="match status" value="1"/>
</dbReference>
<gene>
    <name evidence="5" type="ORF">GALL_326070</name>
</gene>
<dbReference type="GO" id="GO:0003677">
    <property type="term" value="F:DNA binding"/>
    <property type="evidence" value="ECO:0007669"/>
    <property type="project" value="UniProtKB-KW"/>
</dbReference>
<dbReference type="Pfam" id="PF00239">
    <property type="entry name" value="Resolvase"/>
    <property type="match status" value="1"/>
</dbReference>
<proteinExistence type="predicted"/>
<dbReference type="AlphaFoldDB" id="A0A1J5R0R4"/>
<dbReference type="InterPro" id="IPR011109">
    <property type="entry name" value="DNA_bind_recombinase_dom"/>
</dbReference>
<reference evidence="5" key="1">
    <citation type="submission" date="2016-10" db="EMBL/GenBank/DDBJ databases">
        <title>Sequence of Gallionella enrichment culture.</title>
        <authorList>
            <person name="Poehlein A."/>
            <person name="Muehling M."/>
            <person name="Daniel R."/>
        </authorList>
    </citation>
    <scope>NUCLEOTIDE SEQUENCE</scope>
</reference>
<evidence type="ECO:0000256" key="1">
    <source>
        <dbReference type="ARBA" id="ARBA00023125"/>
    </source>
</evidence>
<dbReference type="Gene3D" id="3.40.50.1390">
    <property type="entry name" value="Resolvase, N-terminal catalytic domain"/>
    <property type="match status" value="1"/>
</dbReference>
<dbReference type="EMBL" id="MLJW01000536">
    <property type="protein sequence ID" value="OIQ85548.1"/>
    <property type="molecule type" value="Genomic_DNA"/>
</dbReference>
<sequence>MTSTAITSTERRRRRATSRLLPKSGTSAMVPEPVRVHPRLAVYVRLSEERNTSVSIGRQRVTLEKYVAQLGGRYDPAADYFEDDDLSAKGTVYRPAAELLLERISEDAYDGVVVWEFARFMRNRRETHIACALLLEHTVELYSYEERDLTLYGSARGELDSAAQHAEREMLKNSSRVSAAREFMAGYGVAPSRLVFGMRKVPVPSPIPGRSATINRLVPDEVPRDELGGHSPAELVRQAAEKVLAGHSLRSLAIAWNRAGYRTSSDCEWSPTAISRVLCSPSLAGYTQSRGSLITDDDGTPLVFHTPLLTGEKWAELQDLLTGRRRNPRSSTDAPLRGLLRCGRCGAAMCRTGRTGSAYRCNRRRRGGQCEGNTIGAPKTEAFVIEAALALLADPDLLAQQRGSDTGRLEVERTEREQRIHTLRTALTALDRQQLLGEFEDADGPRRARSLRQEFVTELDGLLLAERTARRPRRTPVLPTGGLSVQDAYDAASPAERLTVLSELIEHVTVLPAAHRVNPEGAAPAFDHNRLVITWSLGAL</sequence>